<keyword evidence="6" id="KW-0964">Secreted</keyword>
<reference evidence="18" key="2">
    <citation type="submission" date="2014-03" db="EMBL/GenBank/DDBJ databases">
        <authorList>
            <person name="Genoscope - CEA"/>
        </authorList>
    </citation>
    <scope>NUCLEOTIDE SEQUENCE</scope>
</reference>
<feature type="domain" description="ZP" evidence="17">
    <location>
        <begin position="99"/>
        <end position="357"/>
    </location>
</feature>
<dbReference type="FunFam" id="2.60.40.4100:FF:000002">
    <property type="entry name" value="Zona pellucida sperm-binding protein 3"/>
    <property type="match status" value="1"/>
</dbReference>
<comment type="subcellular location">
    <subcellularLocation>
        <location evidence="1">Cell membrane</location>
        <topology evidence="1">Single-pass type I membrane protein</topology>
    </subcellularLocation>
    <subcellularLocation>
        <location evidence="2">Secreted</location>
        <location evidence="2">Extracellular space</location>
        <location evidence="2">Extracellular matrix</location>
    </subcellularLocation>
</comment>
<keyword evidence="13" id="KW-1015">Disulfide bond</keyword>
<dbReference type="GO" id="GO:2000344">
    <property type="term" value="P:positive regulation of acrosome reaction"/>
    <property type="evidence" value="ECO:0007669"/>
    <property type="project" value="TreeGrafter"/>
</dbReference>
<dbReference type="InterPro" id="IPR042235">
    <property type="entry name" value="ZP-C_dom"/>
</dbReference>
<evidence type="ECO:0000256" key="12">
    <source>
        <dbReference type="ARBA" id="ARBA00023136"/>
    </source>
</evidence>
<dbReference type="InterPro" id="IPR001507">
    <property type="entry name" value="ZP_dom"/>
</dbReference>
<dbReference type="Pfam" id="PF23344">
    <property type="entry name" value="ZP-N"/>
    <property type="match status" value="1"/>
</dbReference>
<feature type="chain" id="PRO_5001589311" description="Zona pellucida sperm-binding protein 3" evidence="16">
    <location>
        <begin position="19"/>
        <end position="473"/>
    </location>
</feature>
<dbReference type="GO" id="GO:0007339">
    <property type="term" value="P:binding of sperm to zona pellucida"/>
    <property type="evidence" value="ECO:0007669"/>
    <property type="project" value="TreeGrafter"/>
</dbReference>
<evidence type="ECO:0000256" key="10">
    <source>
        <dbReference type="ARBA" id="ARBA00022729"/>
    </source>
</evidence>
<dbReference type="GO" id="GO:0032190">
    <property type="term" value="F:acrosin binding"/>
    <property type="evidence" value="ECO:0007669"/>
    <property type="project" value="TreeGrafter"/>
</dbReference>
<dbReference type="SMART" id="SM00241">
    <property type="entry name" value="ZP"/>
    <property type="match status" value="1"/>
</dbReference>
<evidence type="ECO:0000256" key="6">
    <source>
        <dbReference type="ARBA" id="ARBA00022525"/>
    </source>
</evidence>
<feature type="signal peptide" evidence="16">
    <location>
        <begin position="1"/>
        <end position="18"/>
    </location>
</feature>
<dbReference type="Gene3D" id="2.60.40.4100">
    <property type="entry name" value="Zona pellucida, ZP-C domain"/>
    <property type="match status" value="1"/>
</dbReference>
<proteinExistence type="inferred from homology"/>
<evidence type="ECO:0000256" key="1">
    <source>
        <dbReference type="ARBA" id="ARBA00004251"/>
    </source>
</evidence>
<evidence type="ECO:0000256" key="2">
    <source>
        <dbReference type="ARBA" id="ARBA00004498"/>
    </source>
</evidence>
<evidence type="ECO:0000313" key="19">
    <source>
        <dbReference type="Proteomes" id="UP000193380"/>
    </source>
</evidence>
<evidence type="ECO:0000256" key="5">
    <source>
        <dbReference type="ARBA" id="ARBA00022475"/>
    </source>
</evidence>
<dbReference type="InterPro" id="IPR055356">
    <property type="entry name" value="ZP-N"/>
</dbReference>
<keyword evidence="14" id="KW-0325">Glycoprotein</keyword>
<name>A0A060WCT4_ONCMY</name>
<evidence type="ECO:0000256" key="9">
    <source>
        <dbReference type="ARBA" id="ARBA00022692"/>
    </source>
</evidence>
<keyword evidence="12" id="KW-0472">Membrane</keyword>
<dbReference type="PANTHER" id="PTHR11576">
    <property type="entry name" value="ZONA PELLUCIDA SPERM-BINDING PROTEIN 3"/>
    <property type="match status" value="1"/>
</dbReference>
<dbReference type="GO" id="GO:0005886">
    <property type="term" value="C:plasma membrane"/>
    <property type="evidence" value="ECO:0007669"/>
    <property type="project" value="UniProtKB-SubCell"/>
</dbReference>
<accession>A0A060WCT4</accession>
<keyword evidence="11" id="KW-1133">Transmembrane helix</keyword>
<evidence type="ECO:0000256" key="8">
    <source>
        <dbReference type="ARBA" id="ARBA00022685"/>
    </source>
</evidence>
<dbReference type="GO" id="GO:0031012">
    <property type="term" value="C:extracellular matrix"/>
    <property type="evidence" value="ECO:0007669"/>
    <property type="project" value="TreeGrafter"/>
</dbReference>
<dbReference type="PROSITE" id="PS51034">
    <property type="entry name" value="ZP_2"/>
    <property type="match status" value="1"/>
</dbReference>
<keyword evidence="8" id="KW-0165">Cleavage on pair of basic residues</keyword>
<gene>
    <name evidence="18" type="ORF">GSONMT00071949001</name>
</gene>
<evidence type="ECO:0000256" key="4">
    <source>
        <dbReference type="ARBA" id="ARBA00017980"/>
    </source>
</evidence>
<protein>
    <recommendedName>
        <fullName evidence="4">Zona pellucida sperm-binding protein 3</fullName>
    </recommendedName>
    <alternativeName>
        <fullName evidence="15">Zona pellucida glycoprotein 3</fullName>
    </alternativeName>
</protein>
<keyword evidence="7" id="KW-0272">Extracellular matrix</keyword>
<dbReference type="Pfam" id="PF00100">
    <property type="entry name" value="Zona_pellucida"/>
    <property type="match status" value="1"/>
</dbReference>
<dbReference type="Gene3D" id="2.60.40.3210">
    <property type="entry name" value="Zona pellucida, ZP-N domain"/>
    <property type="match status" value="1"/>
</dbReference>
<dbReference type="GO" id="GO:0035803">
    <property type="term" value="P:egg coat formation"/>
    <property type="evidence" value="ECO:0007669"/>
    <property type="project" value="TreeGrafter"/>
</dbReference>
<dbReference type="PaxDb" id="8022-A0A060WCT4"/>
<evidence type="ECO:0000256" key="11">
    <source>
        <dbReference type="ARBA" id="ARBA00022989"/>
    </source>
</evidence>
<evidence type="ECO:0000313" key="18">
    <source>
        <dbReference type="EMBL" id="CDQ64786.1"/>
    </source>
</evidence>
<dbReference type="Proteomes" id="UP000193380">
    <property type="component" value="Unassembled WGS sequence"/>
</dbReference>
<organism evidence="18 19">
    <name type="scientific">Oncorhynchus mykiss</name>
    <name type="common">Rainbow trout</name>
    <name type="synonym">Salmo gairdneri</name>
    <dbReference type="NCBI Taxonomy" id="8022"/>
    <lineage>
        <taxon>Eukaryota</taxon>
        <taxon>Metazoa</taxon>
        <taxon>Chordata</taxon>
        <taxon>Craniata</taxon>
        <taxon>Vertebrata</taxon>
        <taxon>Euteleostomi</taxon>
        <taxon>Actinopterygii</taxon>
        <taxon>Neopterygii</taxon>
        <taxon>Teleostei</taxon>
        <taxon>Protacanthopterygii</taxon>
        <taxon>Salmoniformes</taxon>
        <taxon>Salmonidae</taxon>
        <taxon>Salmoninae</taxon>
        <taxon>Oncorhynchus</taxon>
    </lineage>
</organism>
<evidence type="ECO:0000256" key="13">
    <source>
        <dbReference type="ARBA" id="ARBA00023157"/>
    </source>
</evidence>
<dbReference type="AlphaFoldDB" id="A0A060WCT4"/>
<dbReference type="EMBL" id="FR904483">
    <property type="protein sequence ID" value="CDQ64786.1"/>
    <property type="molecule type" value="Genomic_DNA"/>
</dbReference>
<dbReference type="PANTHER" id="PTHR11576:SF26">
    <property type="entry name" value="ZONA PELLUCIDA GLYCOPROTEIN 3D TANDEM DUPLICATE 2"/>
    <property type="match status" value="1"/>
</dbReference>
<sequence length="473" mass="52903">MFYIFNLALLFLLHSLRAEGGSNARQSSVKVFAEDSPSYLELPVFQHTRVPLVDKEHFSPVRGTGHEQLPDKVRKILVPVYPTQKPSGPKSQAREVITLCNINKMFVQVKKNILGTGSSLSQLTLGTCHANKSTKVSLIFEYDLGLCGSKRSLVNNRVAYSNTLRYDPPKLQGPIRRAAPFTLRVVCHFNRYHYSYKIGYMLNVVHKVSKPMKNRTRSMLTARNAQWERLAPSDGYSMGKPMYFQAEVPSMSKDGRLYVHSCNVTIKPSHSSTPQFTVIDNFGCMVESKNNSVSRFIPSKRNVVRFTMDAFLFQGMTAGQLKPPLQPQQLYMYCAMSVGRSVPSSTAKACTYDSAAGGWKELYGASSVCSCCESTCSSAVPSATTKMVTSKSWSVEYSTKPAQELTTTSQPETVVAGQLGVRQVERLKERPVKGFAVVEVEQVSEPHRIFEEFFDTLWMLSLSVCFRNLCHPV</sequence>
<reference evidence="18" key="1">
    <citation type="journal article" date="2014" name="Nat. Commun.">
        <title>The rainbow trout genome provides novel insights into evolution after whole-genome duplication in vertebrates.</title>
        <authorList>
            <person name="Berthelot C."/>
            <person name="Brunet F."/>
            <person name="Chalopin D."/>
            <person name="Juanchich A."/>
            <person name="Bernard M."/>
            <person name="Noel B."/>
            <person name="Bento P."/>
            <person name="Da Silva C."/>
            <person name="Labadie K."/>
            <person name="Alberti A."/>
            <person name="Aury J.M."/>
            <person name="Louis A."/>
            <person name="Dehais P."/>
            <person name="Bardou P."/>
            <person name="Montfort J."/>
            <person name="Klopp C."/>
            <person name="Cabau C."/>
            <person name="Gaspin C."/>
            <person name="Thorgaard G.H."/>
            <person name="Boussaha M."/>
            <person name="Quillet E."/>
            <person name="Guyomard R."/>
            <person name="Galiana D."/>
            <person name="Bobe J."/>
            <person name="Volff J.N."/>
            <person name="Genet C."/>
            <person name="Wincker P."/>
            <person name="Jaillon O."/>
            <person name="Roest Crollius H."/>
            <person name="Guiguen Y."/>
        </authorList>
    </citation>
    <scope>NUCLEOTIDE SEQUENCE [LARGE SCALE GENOMIC DNA]</scope>
</reference>
<evidence type="ECO:0000256" key="16">
    <source>
        <dbReference type="SAM" id="SignalP"/>
    </source>
</evidence>
<evidence type="ECO:0000256" key="15">
    <source>
        <dbReference type="ARBA" id="ARBA00030824"/>
    </source>
</evidence>
<evidence type="ECO:0000256" key="7">
    <source>
        <dbReference type="ARBA" id="ARBA00022530"/>
    </source>
</evidence>
<evidence type="ECO:0000259" key="17">
    <source>
        <dbReference type="PROSITE" id="PS51034"/>
    </source>
</evidence>
<keyword evidence="10 16" id="KW-0732">Signal</keyword>
<keyword evidence="5" id="KW-1003">Cell membrane</keyword>
<dbReference type="FunFam" id="2.60.40.3210:FF:000001">
    <property type="entry name" value="Zona pellucida sperm-binding protein 3"/>
    <property type="match status" value="1"/>
</dbReference>
<evidence type="ECO:0000256" key="3">
    <source>
        <dbReference type="ARBA" id="ARBA00006735"/>
    </source>
</evidence>
<comment type="similarity">
    <text evidence="3">Belongs to the ZP domain family. ZPC subfamily.</text>
</comment>
<keyword evidence="9" id="KW-0812">Transmembrane</keyword>
<evidence type="ECO:0000256" key="14">
    <source>
        <dbReference type="ARBA" id="ARBA00023180"/>
    </source>
</evidence>
<dbReference type="InterPro" id="IPR055355">
    <property type="entry name" value="ZP-C"/>
</dbReference>